<dbReference type="EnsemblFungi" id="CPAR2_503640-T">
    <property type="protein sequence ID" value="CPAR2_503640-T-p1"/>
    <property type="gene ID" value="CPAR2_503640"/>
</dbReference>
<reference evidence="4" key="1">
    <citation type="journal article" date="2009" name="Nature">
        <title>Evolution of pathogenicity and sexual reproduction in eight Candida genomes.</title>
        <authorList>
            <person name="Butler G."/>
            <person name="Rasmussen M.D."/>
            <person name="Lin M.F."/>
            <person name="Santos M.A."/>
            <person name="Sakthikumar S."/>
            <person name="Munro C.A."/>
            <person name="Rheinbay E."/>
            <person name="Grabherr M."/>
            <person name="Forche A."/>
            <person name="Reedy J.L."/>
            <person name="Agrafioti I."/>
            <person name="Arnaud M.B."/>
            <person name="Bates S."/>
            <person name="Brown A.J."/>
            <person name="Brunke S."/>
            <person name="Costanzo M.C."/>
            <person name="Fitzpatrick D.A."/>
            <person name="de Groot P.W."/>
            <person name="Harris D."/>
            <person name="Hoyer L.L."/>
            <person name="Hube B."/>
            <person name="Klis F.M."/>
            <person name="Kodira C."/>
            <person name="Lennard N."/>
            <person name="Logue M.E."/>
            <person name="Martin R."/>
            <person name="Neiman A.M."/>
            <person name="Nikolaou E."/>
            <person name="Quail M.A."/>
            <person name="Quinn J."/>
            <person name="Santos M.C."/>
            <person name="Schmitzberger F.F."/>
            <person name="Sherlock G."/>
            <person name="Shah P."/>
            <person name="Silverstein K.A."/>
            <person name="Skrzypek M.S."/>
            <person name="Soll D."/>
            <person name="Staggs R."/>
            <person name="Stansfield I."/>
            <person name="Stumpf M.P."/>
            <person name="Sudbery P.E."/>
            <person name="Srikantha T."/>
            <person name="Zeng Q."/>
            <person name="Berman J."/>
            <person name="Berriman M."/>
            <person name="Heitman J."/>
            <person name="Gow N.A."/>
            <person name="Lorenz M.C."/>
            <person name="Birren B.W."/>
            <person name="Kellis M."/>
            <person name="Cuomo C.A."/>
        </authorList>
    </citation>
    <scope>NUCLEOTIDE SEQUENCE [LARGE SCALE GENOMIC DNA]</scope>
    <source>
        <strain evidence="4">CDC 317 / ATCC MYA-4646</strain>
    </source>
</reference>
<evidence type="ECO:0000313" key="2">
    <source>
        <dbReference type="EMBL" id="CCE44140.1"/>
    </source>
</evidence>
<name>G8BGZ2_CANPC</name>
<sequence>MDNTSLKETEFFNNSASLKISQARQELGGIFVAELGHSKTKMIQDWFKSEEIVCFELCD</sequence>
<dbReference type="Proteomes" id="UP000005221">
    <property type="component" value="Chromosome 5"/>
</dbReference>
<organism evidence="2 4">
    <name type="scientific">Candida parapsilosis (strain CDC 317 / ATCC MYA-4646)</name>
    <name type="common">Yeast</name>
    <name type="synonym">Monilia parapsilosis</name>
    <dbReference type="NCBI Taxonomy" id="578454"/>
    <lineage>
        <taxon>Eukaryota</taxon>
        <taxon>Fungi</taxon>
        <taxon>Dikarya</taxon>
        <taxon>Ascomycota</taxon>
        <taxon>Saccharomycotina</taxon>
        <taxon>Pichiomycetes</taxon>
        <taxon>Debaryomycetaceae</taxon>
        <taxon>Candida/Lodderomyces clade</taxon>
        <taxon>Candida</taxon>
    </lineage>
</organism>
<evidence type="ECO:0000313" key="4">
    <source>
        <dbReference type="Proteomes" id="UP000005221"/>
    </source>
</evidence>
<reference evidence="3" key="4">
    <citation type="submission" date="2025-05" db="UniProtKB">
        <authorList>
            <consortium name="EnsemblFungi"/>
        </authorList>
    </citation>
    <scope>IDENTIFICATION</scope>
</reference>
<dbReference type="CGD" id="CAL0000152601">
    <property type="gene designation" value="CPAR2_503640"/>
</dbReference>
<accession>A0AAJ8W5E8</accession>
<proteinExistence type="predicted"/>
<dbReference type="EMBL" id="HE605207">
    <property type="protein sequence ID" value="CCE44140.1"/>
    <property type="molecule type" value="Genomic_DNA"/>
</dbReference>
<dbReference type="AlphaFoldDB" id="G8BGZ2"/>
<accession>G8BGZ2</accession>
<gene>
    <name evidence="1 2" type="ordered locus">CPAR2_503640</name>
</gene>
<reference evidence="2" key="3">
    <citation type="submission" date="2011-10" db="EMBL/GenBank/DDBJ databases">
        <title>Transcriptional landscape of the pathogenic yeast Candida parapsilosis.</title>
        <authorList>
            <person name="Guida A."/>
            <person name="Lindstaedt C."/>
            <person name="Maguire S.L."/>
            <person name="Ding C."/>
            <person name="Higgins D.G."/>
            <person name="Harris D."/>
            <person name="Berriman M."/>
            <person name="Butler G."/>
        </authorList>
    </citation>
    <scope>NUCLEOTIDE SEQUENCE</scope>
    <source>
        <strain evidence="2">CDC317</strain>
    </source>
</reference>
<dbReference type="VEuPathDB" id="FungiDB:CPAR2_503640"/>
<evidence type="ECO:0000313" key="3">
    <source>
        <dbReference type="EnsemblFungi" id="CPAR2_503640-T-p1"/>
    </source>
</evidence>
<keyword evidence="4" id="KW-1185">Reference proteome</keyword>
<reference evidence="4" key="2">
    <citation type="journal article" date="2011" name="BMC Genomics">
        <title>Using RNA-seq to determine the transcriptional landscape and the hypoxic response of the pathogenic yeast Candida parapsilosis.</title>
        <authorList>
            <person name="Guida A."/>
            <person name="Lindstaedt C."/>
            <person name="Maguire S.L."/>
            <person name="Ding C."/>
            <person name="Higgins D.G."/>
            <person name="Corton N.J."/>
            <person name="Berriman M."/>
            <person name="Butler G."/>
        </authorList>
    </citation>
    <scope>GENOME REANNOTATION</scope>
    <source>
        <strain evidence="4">CDC 317 / ATCC MYA-4646</strain>
    </source>
</reference>
<evidence type="ECO:0000313" key="1">
    <source>
        <dbReference type="CGD" id="CAL0000152601"/>
    </source>
</evidence>
<protein>
    <submittedName>
        <fullName evidence="2 3">Uncharacterized protein</fullName>
    </submittedName>
</protein>